<name>A0ABS2DID5_9BACI</name>
<keyword evidence="3" id="KW-1185">Reference proteome</keyword>
<comment type="caution">
    <text evidence="2">The sequence shown here is derived from an EMBL/GenBank/DDBJ whole genome shotgun (WGS) entry which is preliminary data.</text>
</comment>
<reference evidence="2 3" key="1">
    <citation type="submission" date="2021-02" db="EMBL/GenBank/DDBJ databases">
        <title>Bacillus sp. RD4P76, an endophyte from a halophyte.</title>
        <authorList>
            <person name="Sun J.-Q."/>
        </authorList>
    </citation>
    <scope>NUCLEOTIDE SEQUENCE [LARGE SCALE GENOMIC DNA]</scope>
    <source>
        <strain evidence="2 3">RD4P76</strain>
    </source>
</reference>
<keyword evidence="1" id="KW-1133">Transmembrane helix</keyword>
<evidence type="ECO:0000313" key="3">
    <source>
        <dbReference type="Proteomes" id="UP001518925"/>
    </source>
</evidence>
<feature type="transmembrane region" description="Helical" evidence="1">
    <location>
        <begin position="34"/>
        <end position="56"/>
    </location>
</feature>
<organism evidence="2 3">
    <name type="scientific">Bacillus suaedaesalsae</name>
    <dbReference type="NCBI Taxonomy" id="2810349"/>
    <lineage>
        <taxon>Bacteria</taxon>
        <taxon>Bacillati</taxon>
        <taxon>Bacillota</taxon>
        <taxon>Bacilli</taxon>
        <taxon>Bacillales</taxon>
        <taxon>Bacillaceae</taxon>
        <taxon>Bacillus</taxon>
    </lineage>
</organism>
<evidence type="ECO:0000313" key="2">
    <source>
        <dbReference type="EMBL" id="MBM6618151.1"/>
    </source>
</evidence>
<gene>
    <name evidence="2" type="ORF">JR050_10820</name>
</gene>
<proteinExistence type="predicted"/>
<dbReference type="EMBL" id="JAFELM010000030">
    <property type="protein sequence ID" value="MBM6618151.1"/>
    <property type="molecule type" value="Genomic_DNA"/>
</dbReference>
<feature type="transmembrane region" description="Helical" evidence="1">
    <location>
        <begin position="7"/>
        <end position="28"/>
    </location>
</feature>
<keyword evidence="1" id="KW-0812">Transmembrane</keyword>
<sequence>MDKQRTFFYGFIVGVIFMMFPVPGFTFLGEILLILKGVIQIIGLILFVVCSVPLIIHTYRALVR</sequence>
<evidence type="ECO:0000256" key="1">
    <source>
        <dbReference type="SAM" id="Phobius"/>
    </source>
</evidence>
<dbReference type="RefSeq" id="WP_204203511.1">
    <property type="nucleotide sequence ID" value="NZ_JAFELM010000030.1"/>
</dbReference>
<keyword evidence="1" id="KW-0472">Membrane</keyword>
<protein>
    <submittedName>
        <fullName evidence="2">Uncharacterized protein</fullName>
    </submittedName>
</protein>
<dbReference type="Proteomes" id="UP001518925">
    <property type="component" value="Unassembled WGS sequence"/>
</dbReference>
<accession>A0ABS2DID5</accession>